<name>A0AAV4X125_CAEEX</name>
<organism evidence="1 2">
    <name type="scientific">Caerostris extrusa</name>
    <name type="common">Bark spider</name>
    <name type="synonym">Caerostris bankana</name>
    <dbReference type="NCBI Taxonomy" id="172846"/>
    <lineage>
        <taxon>Eukaryota</taxon>
        <taxon>Metazoa</taxon>
        <taxon>Ecdysozoa</taxon>
        <taxon>Arthropoda</taxon>
        <taxon>Chelicerata</taxon>
        <taxon>Arachnida</taxon>
        <taxon>Araneae</taxon>
        <taxon>Araneomorphae</taxon>
        <taxon>Entelegynae</taxon>
        <taxon>Araneoidea</taxon>
        <taxon>Araneidae</taxon>
        <taxon>Caerostris</taxon>
    </lineage>
</organism>
<comment type="caution">
    <text evidence="1">The sequence shown here is derived from an EMBL/GenBank/DDBJ whole genome shotgun (WGS) entry which is preliminary data.</text>
</comment>
<proteinExistence type="predicted"/>
<evidence type="ECO:0000313" key="1">
    <source>
        <dbReference type="EMBL" id="GIY87734.1"/>
    </source>
</evidence>
<evidence type="ECO:0000313" key="2">
    <source>
        <dbReference type="Proteomes" id="UP001054945"/>
    </source>
</evidence>
<reference evidence="1 2" key="1">
    <citation type="submission" date="2021-06" db="EMBL/GenBank/DDBJ databases">
        <title>Caerostris extrusa draft genome.</title>
        <authorList>
            <person name="Kono N."/>
            <person name="Arakawa K."/>
        </authorList>
    </citation>
    <scope>NUCLEOTIDE SEQUENCE [LARGE SCALE GENOMIC DNA]</scope>
</reference>
<protein>
    <recommendedName>
        <fullName evidence="3">Secreted protein</fullName>
    </recommendedName>
</protein>
<gene>
    <name evidence="1" type="ORF">CEXT_158441</name>
</gene>
<evidence type="ECO:0008006" key="3">
    <source>
        <dbReference type="Google" id="ProtNLM"/>
    </source>
</evidence>
<dbReference type="AlphaFoldDB" id="A0AAV4X125"/>
<dbReference type="Proteomes" id="UP001054945">
    <property type="component" value="Unassembled WGS sequence"/>
</dbReference>
<accession>A0AAV4X125</accession>
<dbReference type="EMBL" id="BPLR01016968">
    <property type="protein sequence ID" value="GIY87734.1"/>
    <property type="molecule type" value="Genomic_DNA"/>
</dbReference>
<sequence length="86" mass="10165">MTRVRQSQRTHLRLCGPLICLFGHPRGSGAFFLKNKNNHQGMMTPFKKEFHSSLSKRKKALTRRIDRTKCECSQDWQFRSLKNKTK</sequence>
<keyword evidence="2" id="KW-1185">Reference proteome</keyword>